<protein>
    <submittedName>
        <fullName evidence="2">Uncharacterized protein</fullName>
    </submittedName>
</protein>
<organism evidence="2 3">
    <name type="scientific">Caerostris extrusa</name>
    <name type="common">Bark spider</name>
    <name type="synonym">Caerostris bankana</name>
    <dbReference type="NCBI Taxonomy" id="172846"/>
    <lineage>
        <taxon>Eukaryota</taxon>
        <taxon>Metazoa</taxon>
        <taxon>Ecdysozoa</taxon>
        <taxon>Arthropoda</taxon>
        <taxon>Chelicerata</taxon>
        <taxon>Arachnida</taxon>
        <taxon>Araneae</taxon>
        <taxon>Araneomorphae</taxon>
        <taxon>Entelegynae</taxon>
        <taxon>Araneoidea</taxon>
        <taxon>Araneidae</taxon>
        <taxon>Caerostris</taxon>
    </lineage>
</organism>
<evidence type="ECO:0000313" key="2">
    <source>
        <dbReference type="EMBL" id="GIX86897.1"/>
    </source>
</evidence>
<accession>A0AAV4NPZ7</accession>
<feature type="region of interest" description="Disordered" evidence="1">
    <location>
        <begin position="1"/>
        <end position="32"/>
    </location>
</feature>
<evidence type="ECO:0000313" key="3">
    <source>
        <dbReference type="Proteomes" id="UP001054945"/>
    </source>
</evidence>
<feature type="compositionally biased region" description="Polar residues" evidence="1">
    <location>
        <begin position="1"/>
        <end position="14"/>
    </location>
</feature>
<sequence length="77" mass="8914">MPQWGQHTPLTSTPRAIRPDKPTATTVPRTQHTDLLLRRTSWTMHPAHPTHKYFETPGWKCVNSINIGKQTWNKSEI</sequence>
<proteinExistence type="predicted"/>
<evidence type="ECO:0000256" key="1">
    <source>
        <dbReference type="SAM" id="MobiDB-lite"/>
    </source>
</evidence>
<gene>
    <name evidence="2" type="ORF">CEXT_67361</name>
</gene>
<dbReference type="Proteomes" id="UP001054945">
    <property type="component" value="Unassembled WGS sequence"/>
</dbReference>
<name>A0AAV4NPZ7_CAEEX</name>
<comment type="caution">
    <text evidence="2">The sequence shown here is derived from an EMBL/GenBank/DDBJ whole genome shotgun (WGS) entry which is preliminary data.</text>
</comment>
<dbReference type="EMBL" id="BPLR01021179">
    <property type="protein sequence ID" value="GIX86897.1"/>
    <property type="molecule type" value="Genomic_DNA"/>
</dbReference>
<dbReference type="AlphaFoldDB" id="A0AAV4NPZ7"/>
<keyword evidence="3" id="KW-1185">Reference proteome</keyword>
<reference evidence="2 3" key="1">
    <citation type="submission" date="2021-06" db="EMBL/GenBank/DDBJ databases">
        <title>Caerostris extrusa draft genome.</title>
        <authorList>
            <person name="Kono N."/>
            <person name="Arakawa K."/>
        </authorList>
    </citation>
    <scope>NUCLEOTIDE SEQUENCE [LARGE SCALE GENOMIC DNA]</scope>
</reference>